<sequence>MSEGEQGAAIGQPLTLDLAPRLGPRLAARLQGLGEQAIADLSYANLWLFRRVHDYRFIDGGWPAISGLTYDGQRHLLPLFAPHTAPTGVLQTLMADHAAMFPLTEVEARALDPAHWAIEAHRDDADYLYPADHFRHYRGTALQKKRNLMKQCRAAHVLEVVPYDSADARHQQAALAVLEGWSADKGKAPGDADDLPCREALSLAPFLGLAGHIAWADGEPAGFVLGELLQPGVAVIRFAKGLTRFKGISQLLFHHFASDPPFPVHWMNFEQDLGLENFRRTKQSYQPSALLPKFRASLRSS</sequence>
<dbReference type="Gene3D" id="3.40.630.30">
    <property type="match status" value="1"/>
</dbReference>
<comment type="caution">
    <text evidence="2">The sequence shown here is derived from an EMBL/GenBank/DDBJ whole genome shotgun (WGS) entry which is preliminary data.</text>
</comment>
<accession>A0ABU9CIG3</accession>
<evidence type="ECO:0000259" key="1">
    <source>
        <dbReference type="Pfam" id="PF09924"/>
    </source>
</evidence>
<proteinExistence type="predicted"/>
<dbReference type="InterPro" id="IPR016181">
    <property type="entry name" value="Acyl_CoA_acyltransferase"/>
</dbReference>
<name>A0ABU9CIG3_9BURK</name>
<dbReference type="SUPFAM" id="SSF55729">
    <property type="entry name" value="Acyl-CoA N-acyltransferases (Nat)"/>
    <property type="match status" value="1"/>
</dbReference>
<dbReference type="RefSeq" id="WP_341411149.1">
    <property type="nucleotide sequence ID" value="NZ_JBBUTH010000007.1"/>
</dbReference>
<gene>
    <name evidence="2" type="ORF">AACH10_14540</name>
</gene>
<dbReference type="InterPro" id="IPR016732">
    <property type="entry name" value="UCP018688"/>
</dbReference>
<dbReference type="PANTHER" id="PTHR41373:SF1">
    <property type="entry name" value="PHOSPHATIDYLGLYCEROL LYSYLTRANSFERASE C-TERMINAL DOMAIN-CONTAINING PROTEIN"/>
    <property type="match status" value="1"/>
</dbReference>
<evidence type="ECO:0000313" key="2">
    <source>
        <dbReference type="EMBL" id="MEK8051468.1"/>
    </source>
</evidence>
<dbReference type="InterPro" id="IPR024320">
    <property type="entry name" value="LPG_synthase_C"/>
</dbReference>
<feature type="domain" description="Phosphatidylglycerol lysyltransferase C-terminal" evidence="1">
    <location>
        <begin position="39"/>
        <end position="296"/>
    </location>
</feature>
<dbReference type="Pfam" id="PF09924">
    <property type="entry name" value="LPG_synthase_C"/>
    <property type="match status" value="1"/>
</dbReference>
<reference evidence="2 3" key="1">
    <citation type="submission" date="2024-04" db="EMBL/GenBank/DDBJ databases">
        <title>Novel species of the genus Ideonella isolated from streams.</title>
        <authorList>
            <person name="Lu H."/>
        </authorList>
    </citation>
    <scope>NUCLEOTIDE SEQUENCE [LARGE SCALE GENOMIC DNA]</scope>
    <source>
        <strain evidence="2 3">DXS22W</strain>
    </source>
</reference>
<protein>
    <submittedName>
        <fullName evidence="2">Phosphatidylglycerol lysyltransferase domain-containing protein</fullName>
    </submittedName>
</protein>
<organism evidence="2 3">
    <name type="scientific">Pseudaquabacterium inlustre</name>
    <dbReference type="NCBI Taxonomy" id="2984192"/>
    <lineage>
        <taxon>Bacteria</taxon>
        <taxon>Pseudomonadati</taxon>
        <taxon>Pseudomonadota</taxon>
        <taxon>Betaproteobacteria</taxon>
        <taxon>Burkholderiales</taxon>
        <taxon>Sphaerotilaceae</taxon>
        <taxon>Pseudaquabacterium</taxon>
    </lineage>
</organism>
<dbReference type="EMBL" id="JBBUTH010000007">
    <property type="protein sequence ID" value="MEK8051468.1"/>
    <property type="molecule type" value="Genomic_DNA"/>
</dbReference>
<dbReference type="Proteomes" id="UP001365405">
    <property type="component" value="Unassembled WGS sequence"/>
</dbReference>
<dbReference type="PANTHER" id="PTHR41373">
    <property type="entry name" value="DUF2156 DOMAIN-CONTAINING PROTEIN"/>
    <property type="match status" value="1"/>
</dbReference>
<keyword evidence="3" id="KW-1185">Reference proteome</keyword>
<evidence type="ECO:0000313" key="3">
    <source>
        <dbReference type="Proteomes" id="UP001365405"/>
    </source>
</evidence>